<gene>
    <name evidence="1" type="ORF">CS063_07345</name>
</gene>
<sequence length="209" mass="24570">MLSPVDIQNKVFRKAKLGGYQVEDVNEFFDEVLKSYQELTNENYTLKDKVNVLNESIQYYRTMEETIQNVLVLADKTAQDTKSTAYEKAEQVKKEAEQRAEKIIFSAEERANKILDQVRKEAFNLAKKNEELKAQYLTYRSQLKQMLLAQLDMLEQSEEALSQKEQEKPEEVTCEEKLAIEVPEFESLPQNTEERYYTKEYMPVGEEEH</sequence>
<proteinExistence type="predicted"/>
<reference evidence="1" key="1">
    <citation type="submission" date="2017-10" db="EMBL/GenBank/DDBJ databases">
        <title>Genome sequence of cellulolytic Lachnospiraceae bacterium XHS1971 isolated from hotspring sediment.</title>
        <authorList>
            <person name="Vasudevan G."/>
            <person name="Joshi A.J."/>
            <person name="Hivarkar S."/>
            <person name="Lanjekar V.B."/>
            <person name="Dhakephalkar P.K."/>
            <person name="Dagar S."/>
        </authorList>
    </citation>
    <scope>NUCLEOTIDE SEQUENCE</scope>
    <source>
        <strain evidence="1">XHS1971</strain>
    </source>
</reference>
<evidence type="ECO:0000313" key="2">
    <source>
        <dbReference type="Proteomes" id="UP000224460"/>
    </source>
</evidence>
<protein>
    <submittedName>
        <fullName evidence="1">Cell division protein DivIVA</fullName>
    </submittedName>
</protein>
<keyword evidence="2" id="KW-1185">Reference proteome</keyword>
<evidence type="ECO:0000313" key="1">
    <source>
        <dbReference type="EMBL" id="PHV71136.1"/>
    </source>
</evidence>
<accession>A0AC61DEL3</accession>
<keyword evidence="1" id="KW-0132">Cell division</keyword>
<comment type="caution">
    <text evidence="1">The sequence shown here is derived from an EMBL/GenBank/DDBJ whole genome shotgun (WGS) entry which is preliminary data.</text>
</comment>
<dbReference type="EMBL" id="PEDL01000005">
    <property type="protein sequence ID" value="PHV71136.1"/>
    <property type="molecule type" value="Genomic_DNA"/>
</dbReference>
<dbReference type="Proteomes" id="UP000224460">
    <property type="component" value="Unassembled WGS sequence"/>
</dbReference>
<keyword evidence="1" id="KW-0131">Cell cycle</keyword>
<name>A0AC61DEL3_9FIRM</name>
<organism evidence="1 2">
    <name type="scientific">Sporanaerobium hydrogeniformans</name>
    <dbReference type="NCBI Taxonomy" id="3072179"/>
    <lineage>
        <taxon>Bacteria</taxon>
        <taxon>Bacillati</taxon>
        <taxon>Bacillota</taxon>
        <taxon>Clostridia</taxon>
        <taxon>Lachnospirales</taxon>
        <taxon>Lachnospiraceae</taxon>
        <taxon>Sporanaerobium</taxon>
    </lineage>
</organism>